<protein>
    <submittedName>
        <fullName evidence="2">Uncharacterized protein</fullName>
    </submittedName>
</protein>
<dbReference type="EMBL" id="MU006562">
    <property type="protein sequence ID" value="KAF2751487.1"/>
    <property type="molecule type" value="Genomic_DNA"/>
</dbReference>
<dbReference type="AlphaFoldDB" id="A0A6A6VQJ1"/>
<keyword evidence="3" id="KW-1185">Reference proteome</keyword>
<evidence type="ECO:0000313" key="2">
    <source>
        <dbReference type="EMBL" id="KAF2751487.1"/>
    </source>
</evidence>
<reference evidence="2" key="1">
    <citation type="journal article" date="2020" name="Stud. Mycol.">
        <title>101 Dothideomycetes genomes: a test case for predicting lifestyles and emergence of pathogens.</title>
        <authorList>
            <person name="Haridas S."/>
            <person name="Albert R."/>
            <person name="Binder M."/>
            <person name="Bloem J."/>
            <person name="Labutti K."/>
            <person name="Salamov A."/>
            <person name="Andreopoulos B."/>
            <person name="Baker S."/>
            <person name="Barry K."/>
            <person name="Bills G."/>
            <person name="Bluhm B."/>
            <person name="Cannon C."/>
            <person name="Castanera R."/>
            <person name="Culley D."/>
            <person name="Daum C."/>
            <person name="Ezra D."/>
            <person name="Gonzalez J."/>
            <person name="Henrissat B."/>
            <person name="Kuo A."/>
            <person name="Liang C."/>
            <person name="Lipzen A."/>
            <person name="Lutzoni F."/>
            <person name="Magnuson J."/>
            <person name="Mondo S."/>
            <person name="Nolan M."/>
            <person name="Ohm R."/>
            <person name="Pangilinan J."/>
            <person name="Park H.-J."/>
            <person name="Ramirez L."/>
            <person name="Alfaro M."/>
            <person name="Sun H."/>
            <person name="Tritt A."/>
            <person name="Yoshinaga Y."/>
            <person name="Zwiers L.-H."/>
            <person name="Turgeon B."/>
            <person name="Goodwin S."/>
            <person name="Spatafora J."/>
            <person name="Crous P."/>
            <person name="Grigoriev I."/>
        </authorList>
    </citation>
    <scope>NUCLEOTIDE SEQUENCE</scope>
    <source>
        <strain evidence="2">CBS 119925</strain>
    </source>
</reference>
<dbReference type="Proteomes" id="UP000799440">
    <property type="component" value="Unassembled WGS sequence"/>
</dbReference>
<sequence>MASPSLLPNLYIVPDPMPHSNNSSTATSRRASHDGHHHHIPHLHLHLPSVSSKLNESKVQAKAVEKSEHDKSAEEAIRKYRENREKKGNEWGPLAGAGKWSWGIYGV</sequence>
<gene>
    <name evidence="2" type="ORF">M011DRAFT_464217</name>
</gene>
<name>A0A6A6VQJ1_9PLEO</name>
<organism evidence="2 3">
    <name type="scientific">Sporormia fimetaria CBS 119925</name>
    <dbReference type="NCBI Taxonomy" id="1340428"/>
    <lineage>
        <taxon>Eukaryota</taxon>
        <taxon>Fungi</taxon>
        <taxon>Dikarya</taxon>
        <taxon>Ascomycota</taxon>
        <taxon>Pezizomycotina</taxon>
        <taxon>Dothideomycetes</taxon>
        <taxon>Pleosporomycetidae</taxon>
        <taxon>Pleosporales</taxon>
        <taxon>Sporormiaceae</taxon>
        <taxon>Sporormia</taxon>
    </lineage>
</organism>
<accession>A0A6A6VQJ1</accession>
<feature type="region of interest" description="Disordered" evidence="1">
    <location>
        <begin position="1"/>
        <end position="40"/>
    </location>
</feature>
<evidence type="ECO:0000313" key="3">
    <source>
        <dbReference type="Proteomes" id="UP000799440"/>
    </source>
</evidence>
<evidence type="ECO:0000256" key="1">
    <source>
        <dbReference type="SAM" id="MobiDB-lite"/>
    </source>
</evidence>
<feature type="compositionally biased region" description="Polar residues" evidence="1">
    <location>
        <begin position="19"/>
        <end position="29"/>
    </location>
</feature>
<proteinExistence type="predicted"/>